<keyword evidence="2" id="KW-1185">Reference proteome</keyword>
<accession>A0A8T0A870</accession>
<sequence>MTGSNTETTISGFGAEIKFTDEEMMWLLNISSEVPIGKLTPLEEGWCEMGKPKTATEAQLFQLLASKHFGLARSDTFSMYMLKTIRP</sequence>
<proteinExistence type="predicted"/>
<protein>
    <submittedName>
        <fullName evidence="1">Uncharacterized protein</fullName>
    </submittedName>
</protein>
<evidence type="ECO:0000313" key="1">
    <source>
        <dbReference type="EMBL" id="KAF7687437.1"/>
    </source>
</evidence>
<comment type="caution">
    <text evidence="1">The sequence shown here is derived from an EMBL/GenBank/DDBJ whole genome shotgun (WGS) entry which is preliminary data.</text>
</comment>
<name>A0A8T0A870_SILME</name>
<dbReference type="AlphaFoldDB" id="A0A8T0A870"/>
<organism evidence="1 2">
    <name type="scientific">Silurus meridionalis</name>
    <name type="common">Southern catfish</name>
    <name type="synonym">Silurus soldatovi meridionalis</name>
    <dbReference type="NCBI Taxonomy" id="175797"/>
    <lineage>
        <taxon>Eukaryota</taxon>
        <taxon>Metazoa</taxon>
        <taxon>Chordata</taxon>
        <taxon>Craniata</taxon>
        <taxon>Vertebrata</taxon>
        <taxon>Euteleostomi</taxon>
        <taxon>Actinopterygii</taxon>
        <taxon>Neopterygii</taxon>
        <taxon>Teleostei</taxon>
        <taxon>Ostariophysi</taxon>
        <taxon>Siluriformes</taxon>
        <taxon>Siluridae</taxon>
        <taxon>Silurus</taxon>
    </lineage>
</organism>
<reference evidence="1" key="1">
    <citation type="submission" date="2020-08" db="EMBL/GenBank/DDBJ databases">
        <title>Chromosome-level assembly of Southern catfish (Silurus meridionalis) provides insights into visual adaptation to the nocturnal and benthic lifestyles.</title>
        <authorList>
            <person name="Zhang Y."/>
            <person name="Wang D."/>
            <person name="Peng Z."/>
        </authorList>
    </citation>
    <scope>NUCLEOTIDE SEQUENCE</scope>
    <source>
        <strain evidence="1">SWU-2019-XX</strain>
        <tissue evidence="1">Muscle</tissue>
    </source>
</reference>
<gene>
    <name evidence="1" type="ORF">HF521_014665</name>
</gene>
<dbReference type="Proteomes" id="UP000606274">
    <property type="component" value="Unassembled WGS sequence"/>
</dbReference>
<evidence type="ECO:0000313" key="2">
    <source>
        <dbReference type="Proteomes" id="UP000606274"/>
    </source>
</evidence>
<dbReference type="EMBL" id="JABFDY010000027">
    <property type="protein sequence ID" value="KAF7687437.1"/>
    <property type="molecule type" value="Genomic_DNA"/>
</dbReference>